<dbReference type="PANTHER" id="PTHR43283:SF3">
    <property type="entry name" value="BETA-LACTAMASE FAMILY PROTEIN (AFU_ORTHOLOGUE AFUA_5G07500)"/>
    <property type="match status" value="1"/>
</dbReference>
<evidence type="ECO:0000313" key="2">
    <source>
        <dbReference type="EMBL" id="SHF04094.1"/>
    </source>
</evidence>
<dbReference type="Pfam" id="PF00144">
    <property type="entry name" value="Beta-lactamase"/>
    <property type="match status" value="1"/>
</dbReference>
<reference evidence="2 3" key="1">
    <citation type="submission" date="2016-11" db="EMBL/GenBank/DDBJ databases">
        <authorList>
            <person name="Jaros S."/>
            <person name="Januszkiewicz K."/>
            <person name="Wedrychowicz H."/>
        </authorList>
    </citation>
    <scope>NUCLEOTIDE SEQUENCE [LARGE SCALE GENOMIC DNA]</scope>
    <source>
        <strain evidence="2 3">DSM 18119</strain>
    </source>
</reference>
<dbReference type="Proteomes" id="UP000184048">
    <property type="component" value="Unassembled WGS sequence"/>
</dbReference>
<protein>
    <submittedName>
        <fullName evidence="2">CubicO group peptidase, beta-lactamase class C family</fullName>
    </submittedName>
</protein>
<dbReference type="OrthoDB" id="2247630at2"/>
<keyword evidence="3" id="KW-1185">Reference proteome</keyword>
<dbReference type="InterPro" id="IPR012338">
    <property type="entry name" value="Beta-lactam/transpept-like"/>
</dbReference>
<evidence type="ECO:0000313" key="3">
    <source>
        <dbReference type="Proteomes" id="UP000184048"/>
    </source>
</evidence>
<gene>
    <name evidence="2" type="ORF">SAMN02745131_01693</name>
</gene>
<dbReference type="RefSeq" id="WP_072834892.1">
    <property type="nucleotide sequence ID" value="NZ_FQUU01000005.1"/>
</dbReference>
<dbReference type="InterPro" id="IPR050789">
    <property type="entry name" value="Diverse_Enzym_Activities"/>
</dbReference>
<proteinExistence type="predicted"/>
<dbReference type="Gene3D" id="3.40.710.10">
    <property type="entry name" value="DD-peptidase/beta-lactamase superfamily"/>
    <property type="match status" value="1"/>
</dbReference>
<organism evidence="2 3">
    <name type="scientific">Flavisolibacter ginsengisoli DSM 18119</name>
    <dbReference type="NCBI Taxonomy" id="1121884"/>
    <lineage>
        <taxon>Bacteria</taxon>
        <taxon>Pseudomonadati</taxon>
        <taxon>Bacteroidota</taxon>
        <taxon>Chitinophagia</taxon>
        <taxon>Chitinophagales</taxon>
        <taxon>Chitinophagaceae</taxon>
        <taxon>Flavisolibacter</taxon>
    </lineage>
</organism>
<accession>A0A1M4YE34</accession>
<dbReference type="SUPFAM" id="SSF56601">
    <property type="entry name" value="beta-lactamase/transpeptidase-like"/>
    <property type="match status" value="1"/>
</dbReference>
<evidence type="ECO:0000259" key="1">
    <source>
        <dbReference type="Pfam" id="PF00144"/>
    </source>
</evidence>
<feature type="domain" description="Beta-lactamase-related" evidence="1">
    <location>
        <begin position="48"/>
        <end position="345"/>
    </location>
</feature>
<name>A0A1M4YE34_9BACT</name>
<dbReference type="InterPro" id="IPR001466">
    <property type="entry name" value="Beta-lactam-related"/>
</dbReference>
<dbReference type="EMBL" id="FQUU01000005">
    <property type="protein sequence ID" value="SHF04094.1"/>
    <property type="molecule type" value="Genomic_DNA"/>
</dbReference>
<dbReference type="PANTHER" id="PTHR43283">
    <property type="entry name" value="BETA-LACTAMASE-RELATED"/>
    <property type="match status" value="1"/>
</dbReference>
<sequence>MHPKQYRHYALFLIIPALLAIHTQAQSFKKLDNWMEENTPALGGRSLLLIYKDGQIVYSKAVNKMSPKQKLGNRLIARRQGKNANIEDYDVNTRQPIASCSKWLSAALVMTFIDDGSLTLSDTVGLYLPVLTAHGKGGITISQCLSHLTGINAPPLKESLAGMKQIQTMDEAIELIADMPMEGKPGSVFHYSNAGLQIAGAVIEKISGKSFETLFAERIAKPLGMTNTDFGKNKVALPAGGAYSTPNDYLNFLVMILNKGMFKGKRILSEKSINEMQVNRLNGLRIAYSPAEAGGFGYGYGEWIMDKTTGSANARAVSSPGLFGSFPWIDNEKHYAAFLMTYNLRNKGRNEKYQELKTLVDEALQ</sequence>
<dbReference type="STRING" id="1121884.SAMN02745131_01693"/>
<dbReference type="AlphaFoldDB" id="A0A1M4YE34"/>